<dbReference type="GO" id="GO:0006897">
    <property type="term" value="P:endocytosis"/>
    <property type="evidence" value="ECO:0007669"/>
    <property type="project" value="TreeGrafter"/>
</dbReference>
<feature type="region of interest" description="Disordered" evidence="2">
    <location>
        <begin position="545"/>
        <end position="641"/>
    </location>
</feature>
<proteinExistence type="predicted"/>
<name>A0A7R9F475_9NEOP</name>
<dbReference type="GO" id="GO:0016197">
    <property type="term" value="P:endosomal transport"/>
    <property type="evidence" value="ECO:0007669"/>
    <property type="project" value="TreeGrafter"/>
</dbReference>
<feature type="compositionally biased region" description="Pro residues" evidence="2">
    <location>
        <begin position="547"/>
        <end position="558"/>
    </location>
</feature>
<feature type="region of interest" description="Disordered" evidence="2">
    <location>
        <begin position="804"/>
        <end position="832"/>
    </location>
</feature>
<dbReference type="PANTHER" id="PTHR11216">
    <property type="entry name" value="EH DOMAIN"/>
    <property type="match status" value="1"/>
</dbReference>
<feature type="compositionally biased region" description="Polar residues" evidence="2">
    <location>
        <begin position="602"/>
        <end position="617"/>
    </location>
</feature>
<reference evidence="4" key="1">
    <citation type="submission" date="2020-11" db="EMBL/GenBank/DDBJ databases">
        <authorList>
            <person name="Tran Van P."/>
        </authorList>
    </citation>
    <scope>NUCLEOTIDE SEQUENCE</scope>
</reference>
<feature type="domain" description="EH" evidence="3">
    <location>
        <begin position="275"/>
        <end position="352"/>
    </location>
</feature>
<evidence type="ECO:0000256" key="2">
    <source>
        <dbReference type="SAM" id="MobiDB-lite"/>
    </source>
</evidence>
<evidence type="ECO:0000259" key="3">
    <source>
        <dbReference type="SMART" id="SM00027"/>
    </source>
</evidence>
<feature type="compositionally biased region" description="Basic and acidic residues" evidence="2">
    <location>
        <begin position="429"/>
        <end position="438"/>
    </location>
</feature>
<evidence type="ECO:0000256" key="1">
    <source>
        <dbReference type="SAM" id="Coils"/>
    </source>
</evidence>
<dbReference type="PANTHER" id="PTHR11216:SF174">
    <property type="entry name" value="GH06923P"/>
    <property type="match status" value="1"/>
</dbReference>
<dbReference type="EMBL" id="OD568146">
    <property type="protein sequence ID" value="CAD7446610.1"/>
    <property type="molecule type" value="Genomic_DNA"/>
</dbReference>
<dbReference type="SMART" id="SM00027">
    <property type="entry name" value="EH"/>
    <property type="match status" value="1"/>
</dbReference>
<dbReference type="InterPro" id="IPR011992">
    <property type="entry name" value="EF-hand-dom_pair"/>
</dbReference>
<feature type="coiled-coil region" evidence="1">
    <location>
        <begin position="860"/>
        <end position="887"/>
    </location>
</feature>
<keyword evidence="1" id="KW-0175">Coiled coil</keyword>
<dbReference type="GO" id="GO:0005737">
    <property type="term" value="C:cytoplasm"/>
    <property type="evidence" value="ECO:0007669"/>
    <property type="project" value="TreeGrafter"/>
</dbReference>
<organism evidence="4">
    <name type="scientific">Timema bartmani</name>
    <dbReference type="NCBI Taxonomy" id="61472"/>
    <lineage>
        <taxon>Eukaryota</taxon>
        <taxon>Metazoa</taxon>
        <taxon>Ecdysozoa</taxon>
        <taxon>Arthropoda</taxon>
        <taxon>Hexapoda</taxon>
        <taxon>Insecta</taxon>
        <taxon>Pterygota</taxon>
        <taxon>Neoptera</taxon>
        <taxon>Polyneoptera</taxon>
        <taxon>Phasmatodea</taxon>
        <taxon>Timematodea</taxon>
        <taxon>Timematoidea</taxon>
        <taxon>Timematidae</taxon>
        <taxon>Timema</taxon>
    </lineage>
</organism>
<dbReference type="SUPFAM" id="SSF47473">
    <property type="entry name" value="EF-hand"/>
    <property type="match status" value="2"/>
</dbReference>
<accession>A0A7R9F475</accession>
<feature type="region of interest" description="Disordered" evidence="2">
    <location>
        <begin position="408"/>
        <end position="470"/>
    </location>
</feature>
<gene>
    <name evidence="4" type="ORF">TBIB3V08_LOCUS8937</name>
</gene>
<sequence>MGVYTRENNLRNDANSDACKRSTYSQSPQDIVNDRLENGSDVRLSWQPFFEALSAWAVQPVAPQTQSCDIGNVGKIPLTKASELFRSANLSLETVQQIIEQCCGGRTTHLGRRQFYLALKLVAAAQAGLPLQLDLLQLVLDIPLPRFVSRTSEIDRGNDTRVGSPDLIQLSDSDSVPLGKGGCEDHEVESHVEVALRPNGGLCPSPPMVGKMAGGSPEASSTASDSPTPTNSVQERNWAAGTHWHGLVCEEQRQLLGTEEESSDRHSSDEDPGDVWTITDEQREYYSTQFRSLQPDPRGLVAGSVARTFFEKSRLPVQQLRKICLRQLGEVVLCVSHSSPMSSDRMKPRSGDWAVTIDFLKEAANTSLSSGSNWTKFVDSPTSSVSSPGPKPVNFDFHKSAVEQDPKILHPVPLRVTPESQPLPGTEEEPCRSPRKLTDPQPIPYEQLSIGDRAGSPKRETNNNSTTGVAAADIRPIQRPQPKKPAVCCKDRTFGLMLLVVCGGVGQLRVNQNVAEIRGVLQCDSWNTVEKILCESHEMFCAAPGPGAIPPPPQPTSLPPTDDLGATNQGPGAQVGPTSLPVAPKKEPPPPPPPRPYRTHTRSSSLDLNRMSKTSSLLLGAPPTVPPRVSPSTTSPKKLIGQRSEGDVLALVGDQAGFADFAQFVQDDEEASGESAQPRRHGAFEVYRKPVSRSSVEPGAMCNPDSPSQECQATLELVGANRYYWLNLYWRQLSSLFCSKLGGGRGTFFKKKKHTVIMKEGGLNKEESSHKDVEISPNALEDDEPFLGFEVNDDPMLDIGERQAHQGAASTESNMLTKRGPGRPKLMHTGRRGRSTKIYQPAANRTDQNLALNNDSPYGFKELNQELAEVQEERAALELRLEQLQAQQVGNDTCTCKQWSGLGLHSKMADLMAKHTSRNEFVHRPKCCLNYHTRPADNVWQSFNKSSKCSFWIIRMQVLHSFTRLHY</sequence>
<dbReference type="InterPro" id="IPR000261">
    <property type="entry name" value="EH_dom"/>
</dbReference>
<feature type="compositionally biased region" description="Low complexity" evidence="2">
    <location>
        <begin position="216"/>
        <end position="232"/>
    </location>
</feature>
<evidence type="ECO:0000313" key="4">
    <source>
        <dbReference type="EMBL" id="CAD7446610.1"/>
    </source>
</evidence>
<protein>
    <recommendedName>
        <fullName evidence="3">EH domain-containing protein</fullName>
    </recommendedName>
</protein>
<feature type="compositionally biased region" description="Basic residues" evidence="2">
    <location>
        <begin position="820"/>
        <end position="832"/>
    </location>
</feature>
<feature type="region of interest" description="Disordered" evidence="2">
    <location>
        <begin position="199"/>
        <end position="233"/>
    </location>
</feature>
<feature type="region of interest" description="Disordered" evidence="2">
    <location>
        <begin position="155"/>
        <end position="175"/>
    </location>
</feature>
<dbReference type="AlphaFoldDB" id="A0A7R9F475"/>
<feature type="region of interest" description="Disordered" evidence="2">
    <location>
        <begin position="256"/>
        <end position="275"/>
    </location>
</feature>
<dbReference type="Gene3D" id="1.10.238.10">
    <property type="entry name" value="EF-hand"/>
    <property type="match status" value="2"/>
</dbReference>
<dbReference type="GO" id="GO:0005886">
    <property type="term" value="C:plasma membrane"/>
    <property type="evidence" value="ECO:0007669"/>
    <property type="project" value="TreeGrafter"/>
</dbReference>